<dbReference type="AlphaFoldDB" id="A0AA86UCI4"/>
<dbReference type="Proteomes" id="UP001642409">
    <property type="component" value="Unassembled WGS sequence"/>
</dbReference>
<feature type="compositionally biased region" description="Acidic residues" evidence="1">
    <location>
        <begin position="763"/>
        <end position="785"/>
    </location>
</feature>
<reference evidence="3 4" key="2">
    <citation type="submission" date="2024-07" db="EMBL/GenBank/DDBJ databases">
        <authorList>
            <person name="Akdeniz Z."/>
        </authorList>
    </citation>
    <scope>NUCLEOTIDE SEQUENCE [LARGE SCALE GENOMIC DNA]</scope>
</reference>
<name>A0AA86UCI4_9EUKA</name>
<keyword evidence="4" id="KW-1185">Reference proteome</keyword>
<feature type="region of interest" description="Disordered" evidence="1">
    <location>
        <begin position="763"/>
        <end position="812"/>
    </location>
</feature>
<evidence type="ECO:0000313" key="4">
    <source>
        <dbReference type="Proteomes" id="UP001642409"/>
    </source>
</evidence>
<feature type="compositionally biased region" description="Acidic residues" evidence="1">
    <location>
        <begin position="801"/>
        <end position="812"/>
    </location>
</feature>
<dbReference type="EMBL" id="CAXDID020000066">
    <property type="protein sequence ID" value="CAL6012473.1"/>
    <property type="molecule type" value="Genomic_DNA"/>
</dbReference>
<proteinExistence type="predicted"/>
<dbReference type="EMBL" id="CATOUU010000747">
    <property type="protein sequence ID" value="CAI9945612.1"/>
    <property type="molecule type" value="Genomic_DNA"/>
</dbReference>
<evidence type="ECO:0000256" key="1">
    <source>
        <dbReference type="SAM" id="MobiDB-lite"/>
    </source>
</evidence>
<comment type="caution">
    <text evidence="2">The sequence shown here is derived from an EMBL/GenBank/DDBJ whole genome shotgun (WGS) entry which is preliminary data.</text>
</comment>
<feature type="compositionally biased region" description="Basic and acidic residues" evidence="1">
    <location>
        <begin position="786"/>
        <end position="800"/>
    </location>
</feature>
<protein>
    <submittedName>
        <fullName evidence="2">Uncharacterized protein</fullName>
    </submittedName>
</protein>
<evidence type="ECO:0000313" key="2">
    <source>
        <dbReference type="EMBL" id="CAI9945612.1"/>
    </source>
</evidence>
<sequence length="812" mass="95360">MSFTKSKVSSLLTPIPLPNTRPLIFNSVIYSPQLQPLNIGIADFDFDACQSATADLSTIKALDNIWHCVENMGDGTFKLKNCYIQALEYLVPFDGTVMFVYQNGIVFRNRKSSFSDFLGEKDIIDIQEQFDHMFEIGNYKKSAILFSNECNLIKNIQKSTHWLQMDKVGFQILFIDNKLQIFGKEINTGQIKYEDAQFMTKIDEYYYFYSQNICYKTDESFFIIEQKDIQFPFYVRQKYSNFEKFDNDYPQWFVSCECNGRHFSNVYDMLYEFKPFQAIQLTAIPDYPIDQKQNHKVTSVAGQLFVTNGRDIFVYNLNANSFKIVNICEDCIMLRLHTINGQILVRDNQNRKLYTLGLNHEFIKIEDNFKNTDLILANSNYLLNYSDKFCITYNVNQTLTHIKSTIRPIGEDIKRINYILNNGEWDVTDQTLFKILDIEKEQIQASYQQFEYPEIPQTIEQIVKDNHLNLSFVQYCYFVLSKQLRFAKHLHSGIVQLMVITQQQDHLQYLVEYCDVKLQYNDFVKIFQYNDIDKFLKIVEASVENANCIFETIEDDESELKIIQNTQLNRFYICFCIQIHKNSTQIQQHLKQCSQVDVDLFMNQAIKFNNVEIVNILKENATAISSHNILNFSPEVASALSFNNDQKVVKDMGIQQYFSVIPDLNIVPQADVFLCDYITLTQKNIQCNLATLPSLIYIKEKLKTQAFNRKVKLPAHLKKEQLKYKNSTVEIEEKQMPGGLYNDDNSAYEEDYDSFNDYYYDNDDYHDDDYDDDSDGDNDDGDYNDYDMHDDPWHDDHWDYDGDGDEDDDDYF</sequence>
<accession>A0AA86UCI4</accession>
<organism evidence="2">
    <name type="scientific">Hexamita inflata</name>
    <dbReference type="NCBI Taxonomy" id="28002"/>
    <lineage>
        <taxon>Eukaryota</taxon>
        <taxon>Metamonada</taxon>
        <taxon>Diplomonadida</taxon>
        <taxon>Hexamitidae</taxon>
        <taxon>Hexamitinae</taxon>
        <taxon>Hexamita</taxon>
    </lineage>
</organism>
<gene>
    <name evidence="3" type="ORF">HINF_LOCUS23322</name>
    <name evidence="2" type="ORF">HINF_LOCUS33257</name>
</gene>
<evidence type="ECO:0000313" key="3">
    <source>
        <dbReference type="EMBL" id="CAL6012473.1"/>
    </source>
</evidence>
<reference evidence="2" key="1">
    <citation type="submission" date="2023-06" db="EMBL/GenBank/DDBJ databases">
        <authorList>
            <person name="Kurt Z."/>
        </authorList>
    </citation>
    <scope>NUCLEOTIDE SEQUENCE</scope>
</reference>